<dbReference type="InterPro" id="IPR027417">
    <property type="entry name" value="P-loop_NTPase"/>
</dbReference>
<dbReference type="EMBL" id="CP016181">
    <property type="protein sequence ID" value="AWX98683.1"/>
    <property type="molecule type" value="Genomic_DNA"/>
</dbReference>
<sequence length="534" mass="59783">MIASELKQLTSQSTAAILRKEFNPDEVLLDYQKRWIADTSQLKIGEKTRRCGLTWAEAADDALTSSLAADAGGEDVFYIGSNKDMAREFIDAVAMWAKAYNLACGDVGEEVFVDEGKDILTYVIYFASGFKIKALSSNPKNMRGMQGTVVIDEGAFHEKLAEVLKAALALTMWGSKVRIISTHNGIENLFNQLIQDSRAGKKRFSIHTITLDDACADGLYKRICQVKKQEWSQELEDEWKANLIKDTATEEDALEEYYCVPKNGGGAYISRGLRDRAARLLDAPVLRFTGTSAFNTASEHARKGEMQEWLEEFALPELEKLPSDLRHCLGEDFARNGDLTVFAPITVEANTKRIVPFLVELANVPFKQQEQALYFICDRLPKRDGIALDARGNGQYLAEQAKYKYGDEVVEVMLSVGYYRENMPVFKAAFEDDDIILPKHEDIVTDLGQIQIVRGVPGINDSRTKGSDGNKRHGDSAIAIFLGYLVSKQEMIRYELHTIGTRGDDINRRFFGTAEENNLYDDVRQASGRQGITL</sequence>
<dbReference type="EMBL" id="CP016181">
    <property type="protein sequence ID" value="AWX98553.1"/>
    <property type="molecule type" value="Genomic_DNA"/>
</dbReference>
<dbReference type="Gene3D" id="3.30.420.240">
    <property type="match status" value="1"/>
</dbReference>
<dbReference type="InterPro" id="IPR012036">
    <property type="entry name" value="Phage_Mu_Gp28"/>
</dbReference>
<dbReference type="Gene3D" id="3.40.50.300">
    <property type="entry name" value="P-loop containing nucleotide triphosphate hydrolases"/>
    <property type="match status" value="1"/>
</dbReference>
<evidence type="ECO:0000313" key="3">
    <source>
        <dbReference type="Proteomes" id="UP000249898"/>
    </source>
</evidence>
<accession>A0A2Z4PNP6</accession>
<dbReference type="RefSeq" id="WP_162690086.1">
    <property type="nucleotide sequence ID" value="NZ_CP016181.1"/>
</dbReference>
<reference evidence="2 3" key="1">
    <citation type="submission" date="2016-06" db="EMBL/GenBank/DDBJ databases">
        <title>The sequenced genome of the ice-adhering bacterium Marinomonas primoryensis, from Antarctica.</title>
        <authorList>
            <person name="Graham L."/>
            <person name="Vance T.D.R."/>
            <person name="Davies P.L."/>
        </authorList>
    </citation>
    <scope>NUCLEOTIDE SEQUENCE [LARGE SCALE GENOMIC DNA]</scope>
    <source>
        <strain evidence="2 3">AceL</strain>
    </source>
</reference>
<dbReference type="Pfam" id="PF03237">
    <property type="entry name" value="Terminase_6N"/>
    <property type="match status" value="1"/>
</dbReference>
<organism evidence="2 3">
    <name type="scientific">Marinomonas primoryensis</name>
    <dbReference type="NCBI Taxonomy" id="178399"/>
    <lineage>
        <taxon>Bacteria</taxon>
        <taxon>Pseudomonadati</taxon>
        <taxon>Pseudomonadota</taxon>
        <taxon>Gammaproteobacteria</taxon>
        <taxon>Oceanospirillales</taxon>
        <taxon>Oceanospirillaceae</taxon>
        <taxon>Marinomonas</taxon>
    </lineage>
</organism>
<protein>
    <recommendedName>
        <fullName evidence="4">Mu-like prophage FluMu protein gp28</fullName>
    </recommendedName>
</protein>
<proteinExistence type="predicted"/>
<gene>
    <name evidence="1" type="ORF">A8139_00045</name>
    <name evidence="2" type="ORF">A8139_00760</name>
</gene>
<dbReference type="PIRSF" id="PIRSF007056">
    <property type="entry name" value="UCP007056"/>
    <property type="match status" value="1"/>
</dbReference>
<evidence type="ECO:0000313" key="1">
    <source>
        <dbReference type="EMBL" id="AWX98553.1"/>
    </source>
</evidence>
<evidence type="ECO:0008006" key="4">
    <source>
        <dbReference type="Google" id="ProtNLM"/>
    </source>
</evidence>
<dbReference type="Proteomes" id="UP000249898">
    <property type="component" value="Chromosome"/>
</dbReference>
<dbReference type="AlphaFoldDB" id="A0A2Z4PNP6"/>
<evidence type="ECO:0000313" key="2">
    <source>
        <dbReference type="EMBL" id="AWX98683.1"/>
    </source>
</evidence>
<name>A0A2Z4PNP6_9GAMM</name>